<sequence>MSSPTKDSGDRDTLYVLVTGANSGVGYAICTRIITNFLLTRPANQHLHLIPTTRSQSKAIETVESLQQHIEALAAGNIKEQLFFYTPPSTPPASPTADARALFSQRVTIDPILLDLCSIPTVFSAARALAASVPRLDVLICNAGIGGWSGLDWWGAWRQFYTEGVVALVGKPAYKKSTMGLATKQQLLGGQKGDEPPLGEVFCANLFGHYIFVHEVASLLNRGPLAGVQRSRVVWCSTNQVEARFLESDDFQGLKTLDAYESSKVVTDLVAIGSQKEELKSRVQDFFTPTSTNDSQDDIEKSMVFVSSKDATSSPSSAHSGRNEETIPPVMYLSHPGICLTSILPLPIIVTYLQLIAFYLARFFGSKWHVNTAHKGATAPVWLAMESDELLEKVNAKKIKWGSGCNRWGKERVIPTHMDYWGLEGEEDKETGEFTELAKTIWDKVEHLRVDWTDRVGAWERKR</sequence>
<keyword evidence="7" id="KW-0472">Membrane</keyword>
<evidence type="ECO:0000256" key="3">
    <source>
        <dbReference type="ARBA" id="ARBA00022955"/>
    </source>
</evidence>
<dbReference type="SUPFAM" id="SSF51735">
    <property type="entry name" value="NAD(P)-binding Rossmann-fold domains"/>
    <property type="match status" value="1"/>
</dbReference>
<dbReference type="Proteomes" id="UP000799302">
    <property type="component" value="Unassembled WGS sequence"/>
</dbReference>
<keyword evidence="5" id="KW-0443">Lipid metabolism</keyword>
<dbReference type="OrthoDB" id="9989144at2759"/>
<dbReference type="PANTHER" id="PTHR43647">
    <property type="entry name" value="DEHYDROGENASE"/>
    <property type="match status" value="1"/>
</dbReference>
<dbReference type="InterPro" id="IPR036291">
    <property type="entry name" value="NAD(P)-bd_dom_sf"/>
</dbReference>
<keyword evidence="2" id="KW-0521">NADP</keyword>
<accession>A0A6A6UUS2</accession>
<evidence type="ECO:0000256" key="2">
    <source>
        <dbReference type="ARBA" id="ARBA00022857"/>
    </source>
</evidence>
<evidence type="ECO:0000256" key="1">
    <source>
        <dbReference type="ARBA" id="ARBA00022516"/>
    </source>
</evidence>
<keyword evidence="1" id="KW-0444">Lipid biosynthesis</keyword>
<evidence type="ECO:0000256" key="4">
    <source>
        <dbReference type="ARBA" id="ARBA00023002"/>
    </source>
</evidence>
<evidence type="ECO:0000256" key="6">
    <source>
        <dbReference type="ARBA" id="ARBA00023593"/>
    </source>
</evidence>
<evidence type="ECO:0000313" key="8">
    <source>
        <dbReference type="EMBL" id="KAF2675197.1"/>
    </source>
</evidence>
<dbReference type="GO" id="GO:0000253">
    <property type="term" value="F:3-beta-hydroxysteroid 3-dehydrogenase (NADP+) activity"/>
    <property type="evidence" value="ECO:0007669"/>
    <property type="project" value="TreeGrafter"/>
</dbReference>
<dbReference type="GO" id="GO:0005789">
    <property type="term" value="C:endoplasmic reticulum membrane"/>
    <property type="evidence" value="ECO:0007669"/>
    <property type="project" value="TreeGrafter"/>
</dbReference>
<keyword evidence="7" id="KW-0812">Transmembrane</keyword>
<feature type="transmembrane region" description="Helical" evidence="7">
    <location>
        <begin position="343"/>
        <end position="361"/>
    </location>
</feature>
<keyword evidence="7" id="KW-1133">Transmembrane helix</keyword>
<evidence type="ECO:0000256" key="7">
    <source>
        <dbReference type="SAM" id="Phobius"/>
    </source>
</evidence>
<evidence type="ECO:0000256" key="5">
    <source>
        <dbReference type="ARBA" id="ARBA00023098"/>
    </source>
</evidence>
<dbReference type="GO" id="GO:0005741">
    <property type="term" value="C:mitochondrial outer membrane"/>
    <property type="evidence" value="ECO:0007669"/>
    <property type="project" value="TreeGrafter"/>
</dbReference>
<dbReference type="InterPro" id="IPR051593">
    <property type="entry name" value="Ergosterol_Biosynth_ERG27"/>
</dbReference>
<keyword evidence="4" id="KW-0560">Oxidoreductase</keyword>
<protein>
    <recommendedName>
        <fullName evidence="10">3-keto-steroid reductase</fullName>
    </recommendedName>
</protein>
<dbReference type="GO" id="GO:0006696">
    <property type="term" value="P:ergosterol biosynthetic process"/>
    <property type="evidence" value="ECO:0007669"/>
    <property type="project" value="TreeGrafter"/>
</dbReference>
<dbReference type="PANTHER" id="PTHR43647:SF1">
    <property type="entry name" value="3-KETO-STEROID REDUCTASE ERG27"/>
    <property type="match status" value="1"/>
</dbReference>
<dbReference type="GO" id="GO:0005811">
    <property type="term" value="C:lipid droplet"/>
    <property type="evidence" value="ECO:0007669"/>
    <property type="project" value="TreeGrafter"/>
</dbReference>
<proteinExistence type="inferred from homology"/>
<keyword evidence="3" id="KW-0752">Steroid biosynthesis</keyword>
<evidence type="ECO:0008006" key="10">
    <source>
        <dbReference type="Google" id="ProtNLM"/>
    </source>
</evidence>
<dbReference type="AlphaFoldDB" id="A0A6A6UUS2"/>
<keyword evidence="9" id="KW-1185">Reference proteome</keyword>
<dbReference type="Gene3D" id="3.40.50.720">
    <property type="entry name" value="NAD(P)-binding Rossmann-like Domain"/>
    <property type="match status" value="1"/>
</dbReference>
<reference evidence="8" key="1">
    <citation type="journal article" date="2020" name="Stud. Mycol.">
        <title>101 Dothideomycetes genomes: a test case for predicting lifestyles and emergence of pathogens.</title>
        <authorList>
            <person name="Haridas S."/>
            <person name="Albert R."/>
            <person name="Binder M."/>
            <person name="Bloem J."/>
            <person name="Labutti K."/>
            <person name="Salamov A."/>
            <person name="Andreopoulos B."/>
            <person name="Baker S."/>
            <person name="Barry K."/>
            <person name="Bills G."/>
            <person name="Bluhm B."/>
            <person name="Cannon C."/>
            <person name="Castanera R."/>
            <person name="Culley D."/>
            <person name="Daum C."/>
            <person name="Ezra D."/>
            <person name="Gonzalez J."/>
            <person name="Henrissat B."/>
            <person name="Kuo A."/>
            <person name="Liang C."/>
            <person name="Lipzen A."/>
            <person name="Lutzoni F."/>
            <person name="Magnuson J."/>
            <person name="Mondo S."/>
            <person name="Nolan M."/>
            <person name="Ohm R."/>
            <person name="Pangilinan J."/>
            <person name="Park H.-J."/>
            <person name="Ramirez L."/>
            <person name="Alfaro M."/>
            <person name="Sun H."/>
            <person name="Tritt A."/>
            <person name="Yoshinaga Y."/>
            <person name="Zwiers L.-H."/>
            <person name="Turgeon B."/>
            <person name="Goodwin S."/>
            <person name="Spatafora J."/>
            <person name="Crous P."/>
            <person name="Grigoriev I."/>
        </authorList>
    </citation>
    <scope>NUCLEOTIDE SEQUENCE</scope>
    <source>
        <strain evidence="8">CBS 115976</strain>
    </source>
</reference>
<name>A0A6A6UUS2_9PEZI</name>
<evidence type="ECO:0000313" key="9">
    <source>
        <dbReference type="Proteomes" id="UP000799302"/>
    </source>
</evidence>
<comment type="similarity">
    <text evidence="6">Belongs to the short-chain dehydrogenases/reductases (SDR) family. ERG27 subfamily.</text>
</comment>
<dbReference type="EMBL" id="MU004230">
    <property type="protein sequence ID" value="KAF2675197.1"/>
    <property type="molecule type" value="Genomic_DNA"/>
</dbReference>
<gene>
    <name evidence="8" type="ORF">BT63DRAFT_450181</name>
</gene>
<organism evidence="8 9">
    <name type="scientific">Microthyrium microscopicum</name>
    <dbReference type="NCBI Taxonomy" id="703497"/>
    <lineage>
        <taxon>Eukaryota</taxon>
        <taxon>Fungi</taxon>
        <taxon>Dikarya</taxon>
        <taxon>Ascomycota</taxon>
        <taxon>Pezizomycotina</taxon>
        <taxon>Dothideomycetes</taxon>
        <taxon>Dothideomycetes incertae sedis</taxon>
        <taxon>Microthyriales</taxon>
        <taxon>Microthyriaceae</taxon>
        <taxon>Microthyrium</taxon>
    </lineage>
</organism>